<dbReference type="Gene3D" id="3.30.1240.10">
    <property type="match status" value="1"/>
</dbReference>
<dbReference type="CDD" id="cd07516">
    <property type="entry name" value="HAD_Pase"/>
    <property type="match status" value="1"/>
</dbReference>
<evidence type="ECO:0008006" key="3">
    <source>
        <dbReference type="Google" id="ProtNLM"/>
    </source>
</evidence>
<evidence type="ECO:0000313" key="2">
    <source>
        <dbReference type="Proteomes" id="UP000182321"/>
    </source>
</evidence>
<keyword evidence="2" id="KW-1185">Reference proteome</keyword>
<dbReference type="NCBIfam" id="TIGR00099">
    <property type="entry name" value="Cof-subfamily"/>
    <property type="match status" value="1"/>
</dbReference>
<dbReference type="SFLD" id="SFLDG01140">
    <property type="entry name" value="C2.B:_Phosphomannomutase_and_P"/>
    <property type="match status" value="1"/>
</dbReference>
<reference evidence="2" key="1">
    <citation type="submission" date="2016-10" db="EMBL/GenBank/DDBJ databases">
        <authorList>
            <person name="Varghese N."/>
            <person name="Submissions S."/>
        </authorList>
    </citation>
    <scope>NUCLEOTIDE SEQUENCE [LARGE SCALE GENOMIC DNA]</scope>
    <source>
        <strain evidence="2">ACV-9</strain>
    </source>
</reference>
<dbReference type="Gene3D" id="3.40.50.1000">
    <property type="entry name" value="HAD superfamily/HAD-like"/>
    <property type="match status" value="1"/>
</dbReference>
<organism evidence="1 2">
    <name type="scientific">Pseudobutyrivibrio ruminis</name>
    <dbReference type="NCBI Taxonomy" id="46206"/>
    <lineage>
        <taxon>Bacteria</taxon>
        <taxon>Bacillati</taxon>
        <taxon>Bacillota</taxon>
        <taxon>Clostridia</taxon>
        <taxon>Lachnospirales</taxon>
        <taxon>Lachnospiraceae</taxon>
        <taxon>Pseudobutyrivibrio</taxon>
    </lineage>
</organism>
<proteinExistence type="predicted"/>
<dbReference type="GO" id="GO:0016791">
    <property type="term" value="F:phosphatase activity"/>
    <property type="evidence" value="ECO:0007669"/>
    <property type="project" value="TreeGrafter"/>
</dbReference>
<dbReference type="InterPro" id="IPR036412">
    <property type="entry name" value="HAD-like_sf"/>
</dbReference>
<dbReference type="AlphaFoldDB" id="A0A1H7HNI3"/>
<name>A0A1H7HNI3_9FIRM</name>
<evidence type="ECO:0000313" key="1">
    <source>
        <dbReference type="EMBL" id="SEK51819.1"/>
    </source>
</evidence>
<dbReference type="GO" id="GO:0005829">
    <property type="term" value="C:cytosol"/>
    <property type="evidence" value="ECO:0007669"/>
    <property type="project" value="TreeGrafter"/>
</dbReference>
<dbReference type="Pfam" id="PF08282">
    <property type="entry name" value="Hydrolase_3"/>
    <property type="match status" value="1"/>
</dbReference>
<dbReference type="InterPro" id="IPR000150">
    <property type="entry name" value="Cof"/>
</dbReference>
<dbReference type="SUPFAM" id="SSF56784">
    <property type="entry name" value="HAD-like"/>
    <property type="match status" value="1"/>
</dbReference>
<dbReference type="RefSeq" id="WP_074790004.1">
    <property type="nucleotide sequence ID" value="NZ_FNZX01000006.1"/>
</dbReference>
<sequence>MTYKIVFCDVDGTLLNKEHRLLDSTLKSIKALQEKNLPFVIVTARGPSGIYPIFKRYKFVCPMVCFSGGLIIDYNGQVLYSNGFTKGTAKKLINFIEKENLDCTWNIYSMDTWIVKDRADERVAREESIVEAQASEGDVDSLPEGAEIGKILCMCNPAHTVEIENRLKKEFPCLSIVRSSDILIEIMNKNISKGESIEFLCKKWDIDIKETVAFGDHFNDLEMLEKVGKPFLMENAPKELKERIGNVTFSNNADGIYHGLKQIGLVD</sequence>
<dbReference type="GO" id="GO:0000287">
    <property type="term" value="F:magnesium ion binding"/>
    <property type="evidence" value="ECO:0007669"/>
    <property type="project" value="TreeGrafter"/>
</dbReference>
<dbReference type="InterPro" id="IPR023214">
    <property type="entry name" value="HAD_sf"/>
</dbReference>
<dbReference type="SFLD" id="SFLDS00003">
    <property type="entry name" value="Haloacid_Dehalogenase"/>
    <property type="match status" value="1"/>
</dbReference>
<dbReference type="NCBIfam" id="TIGR01484">
    <property type="entry name" value="HAD-SF-IIB"/>
    <property type="match status" value="1"/>
</dbReference>
<protein>
    <recommendedName>
        <fullName evidence="3">Hydrolase</fullName>
    </recommendedName>
</protein>
<dbReference type="EMBL" id="FNZX01000006">
    <property type="protein sequence ID" value="SEK51819.1"/>
    <property type="molecule type" value="Genomic_DNA"/>
</dbReference>
<dbReference type="Proteomes" id="UP000182321">
    <property type="component" value="Unassembled WGS sequence"/>
</dbReference>
<dbReference type="PANTHER" id="PTHR10000:SF8">
    <property type="entry name" value="HAD SUPERFAMILY HYDROLASE-LIKE, TYPE 3"/>
    <property type="match status" value="1"/>
</dbReference>
<gene>
    <name evidence="1" type="ORF">SAMN02910377_01063</name>
</gene>
<dbReference type="InterPro" id="IPR006379">
    <property type="entry name" value="HAD-SF_hydro_IIB"/>
</dbReference>
<dbReference type="PROSITE" id="PS01228">
    <property type="entry name" value="COF_1"/>
    <property type="match status" value="1"/>
</dbReference>
<accession>A0A1H7HNI3</accession>
<dbReference type="PANTHER" id="PTHR10000">
    <property type="entry name" value="PHOSPHOSERINE PHOSPHATASE"/>
    <property type="match status" value="1"/>
</dbReference>